<dbReference type="OrthoDB" id="9096133at2"/>
<evidence type="ECO:0000313" key="5">
    <source>
        <dbReference type="Proteomes" id="UP000315577"/>
    </source>
</evidence>
<sequence length="218" mass="24001">MSDFYLDEEISDYWRLPNELTVRQAALLIVGVDPASKTGSNCEVWAVHERPRGYEAAKHGICAALRSGRIKGVHVPLFERDINGRECGEIEGTTDIDRSSVDRDSLVEWLSSRGIRTGFFFPATTGTPDYMDPKHPRYAPKLAAAVSAWQATTDPAGRSPRQALEKWLREHAAQFGLTDDEGNPINQAMEECAKVANWELGGGAPKTPSRANPPTPKP</sequence>
<feature type="region of interest" description="Disordered" evidence="1">
    <location>
        <begin position="199"/>
        <end position="218"/>
    </location>
</feature>
<evidence type="ECO:0000313" key="3">
    <source>
        <dbReference type="EMBL" id="TSE18156.1"/>
    </source>
</evidence>
<comment type="caution">
    <text evidence="2">The sequence shown here is derived from an EMBL/GenBank/DDBJ whole genome shotgun (WGS) entry which is preliminary data.</text>
</comment>
<evidence type="ECO:0000313" key="4">
    <source>
        <dbReference type="Proteomes" id="UP000295536"/>
    </source>
</evidence>
<organism evidence="2 4">
    <name type="scientific">Tepidimonas ignava</name>
    <dbReference type="NCBI Taxonomy" id="114249"/>
    <lineage>
        <taxon>Bacteria</taxon>
        <taxon>Pseudomonadati</taxon>
        <taxon>Pseudomonadota</taxon>
        <taxon>Betaproteobacteria</taxon>
        <taxon>Burkholderiales</taxon>
        <taxon>Tepidimonas</taxon>
    </lineage>
</organism>
<reference evidence="2 4" key="1">
    <citation type="submission" date="2019-03" db="EMBL/GenBank/DDBJ databases">
        <title>Genomic Encyclopedia of Type Strains, Phase IV (KMG-IV): sequencing the most valuable type-strain genomes for metagenomic binning, comparative biology and taxonomic classification.</title>
        <authorList>
            <person name="Goeker M."/>
        </authorList>
    </citation>
    <scope>NUCLEOTIDE SEQUENCE [LARGE SCALE GENOMIC DNA]</scope>
    <source>
        <strain evidence="2 4">DSM 12034</strain>
    </source>
</reference>
<dbReference type="Proteomes" id="UP000315577">
    <property type="component" value="Unassembled WGS sequence"/>
</dbReference>
<dbReference type="RefSeq" id="WP_132963309.1">
    <property type="nucleotide sequence ID" value="NZ_SMAH01000015.1"/>
</dbReference>
<evidence type="ECO:0000313" key="2">
    <source>
        <dbReference type="EMBL" id="TCS95254.1"/>
    </source>
</evidence>
<dbReference type="EMBL" id="SMAH01000015">
    <property type="protein sequence ID" value="TCS95254.1"/>
    <property type="molecule type" value="Genomic_DNA"/>
</dbReference>
<name>A0A4R3LAG9_9BURK</name>
<protein>
    <submittedName>
        <fullName evidence="2">Uncharacterized protein</fullName>
    </submittedName>
</protein>
<evidence type="ECO:0000256" key="1">
    <source>
        <dbReference type="SAM" id="MobiDB-lite"/>
    </source>
</evidence>
<accession>A0A4R3LAG9</accession>
<proteinExistence type="predicted"/>
<dbReference type="AlphaFoldDB" id="A0A4R3LAG9"/>
<reference evidence="3 5" key="2">
    <citation type="submission" date="2019-07" db="EMBL/GenBank/DDBJ databases">
        <title>Tepidimonas ignava SPS-1037 draft genome.</title>
        <authorList>
            <person name="Da Costa M.S."/>
            <person name="Froufe H.J.C."/>
            <person name="Egas C."/>
            <person name="Albuquerque L."/>
        </authorList>
    </citation>
    <scope>NUCLEOTIDE SEQUENCE [LARGE SCALE GENOMIC DNA]</scope>
    <source>
        <strain evidence="3 5">SPS-1037</strain>
    </source>
</reference>
<dbReference type="EMBL" id="VJNC01000041">
    <property type="protein sequence ID" value="TSE18156.1"/>
    <property type="molecule type" value="Genomic_DNA"/>
</dbReference>
<dbReference type="Proteomes" id="UP000295536">
    <property type="component" value="Unassembled WGS sequence"/>
</dbReference>
<keyword evidence="5" id="KW-1185">Reference proteome</keyword>
<gene>
    <name evidence="2" type="ORF">EDC36_1151</name>
    <name evidence="3" type="ORF">Tigna_02622</name>
</gene>